<feature type="domain" description="HD" evidence="1">
    <location>
        <begin position="65"/>
        <end position="168"/>
    </location>
</feature>
<name>A0A419ETV5_9BACT</name>
<dbReference type="EMBL" id="QZKI01000104">
    <property type="protein sequence ID" value="RJP67405.1"/>
    <property type="molecule type" value="Genomic_DNA"/>
</dbReference>
<dbReference type="InterPro" id="IPR006674">
    <property type="entry name" value="HD_domain"/>
</dbReference>
<evidence type="ECO:0000313" key="2">
    <source>
        <dbReference type="EMBL" id="RJP67405.1"/>
    </source>
</evidence>
<dbReference type="SUPFAM" id="SSF109604">
    <property type="entry name" value="HD-domain/PDEase-like"/>
    <property type="match status" value="1"/>
</dbReference>
<comment type="caution">
    <text evidence="2">The sequence shown here is derived from an EMBL/GenBank/DDBJ whole genome shotgun (WGS) entry which is preliminary data.</text>
</comment>
<dbReference type="AlphaFoldDB" id="A0A419ETV5"/>
<dbReference type="Gene3D" id="1.10.3210.10">
    <property type="entry name" value="Hypothetical protein af1432"/>
    <property type="match status" value="1"/>
</dbReference>
<organism evidence="2 3">
    <name type="scientific">Candidatus Abyssobacteria bacterium SURF_17</name>
    <dbReference type="NCBI Taxonomy" id="2093361"/>
    <lineage>
        <taxon>Bacteria</taxon>
        <taxon>Pseudomonadati</taxon>
        <taxon>Candidatus Hydrogenedentota</taxon>
        <taxon>Candidatus Abyssobacteria</taxon>
    </lineage>
</organism>
<protein>
    <recommendedName>
        <fullName evidence="1">HD domain-containing protein</fullName>
    </recommendedName>
</protein>
<dbReference type="Pfam" id="PF01966">
    <property type="entry name" value="HD"/>
    <property type="match status" value="1"/>
</dbReference>
<reference evidence="2 3" key="1">
    <citation type="journal article" date="2017" name="ISME J.">
        <title>Energy and carbon metabolisms in a deep terrestrial subsurface fluid microbial community.</title>
        <authorList>
            <person name="Momper L."/>
            <person name="Jungbluth S.P."/>
            <person name="Lee M.D."/>
            <person name="Amend J.P."/>
        </authorList>
    </citation>
    <scope>NUCLEOTIDE SEQUENCE [LARGE SCALE GENOMIC DNA]</scope>
    <source>
        <strain evidence="2">SURF_17</strain>
    </source>
</reference>
<evidence type="ECO:0000259" key="1">
    <source>
        <dbReference type="Pfam" id="PF01966"/>
    </source>
</evidence>
<sequence length="256" mass="29475">MMLTEEYRQARILAVEIAQTFDAPRFYVDLRRERVTSSRMLHTDAVIEKLRQIVISKDEHFGHGLKHSEKVAMDAGAIVQNEWSRVGRQPDQAMRAVFLVQLAALLHDVRRRVPNHARQSARAASEILTDFPLEDMERNWIVRAIENHEAFVESAPMECPEGQLLSDALYDADKFRWGPDNFTDTIWEMIAPTDLPLKVLMAHFPKGMEGVKRIATTFRSQTGMRYGPEFIEIGLAIGNKLYDELLKRLAREEEQV</sequence>
<proteinExistence type="predicted"/>
<dbReference type="Proteomes" id="UP000285961">
    <property type="component" value="Unassembled WGS sequence"/>
</dbReference>
<evidence type="ECO:0000313" key="3">
    <source>
        <dbReference type="Proteomes" id="UP000285961"/>
    </source>
</evidence>
<gene>
    <name evidence="2" type="ORF">C4532_14660</name>
</gene>
<accession>A0A419ETV5</accession>